<feature type="transmembrane region" description="Helical" evidence="1">
    <location>
        <begin position="125"/>
        <end position="150"/>
    </location>
</feature>
<dbReference type="PANTHER" id="PTHR36694:SF11">
    <property type="entry name" value="LP21121P-RELATED"/>
    <property type="match status" value="1"/>
</dbReference>
<accession>A0A0K8TN26</accession>
<organism evidence="2">
    <name type="scientific">Tabanus bromius</name>
    <name type="common">Band-eyed brown horse fly</name>
    <dbReference type="NCBI Taxonomy" id="304241"/>
    <lineage>
        <taxon>Eukaryota</taxon>
        <taxon>Metazoa</taxon>
        <taxon>Ecdysozoa</taxon>
        <taxon>Arthropoda</taxon>
        <taxon>Hexapoda</taxon>
        <taxon>Insecta</taxon>
        <taxon>Pterygota</taxon>
        <taxon>Neoptera</taxon>
        <taxon>Endopterygota</taxon>
        <taxon>Diptera</taxon>
        <taxon>Brachycera</taxon>
        <taxon>Tabanomorpha</taxon>
        <taxon>Tabanoidea</taxon>
        <taxon>Tabanidae</taxon>
        <taxon>Tabanus</taxon>
    </lineage>
</organism>
<dbReference type="GO" id="GO:0005886">
    <property type="term" value="C:plasma membrane"/>
    <property type="evidence" value="ECO:0007669"/>
    <property type="project" value="TreeGrafter"/>
</dbReference>
<protein>
    <submittedName>
        <fullName evidence="2">Putative conserved plasma membrane protein</fullName>
    </submittedName>
</protein>
<name>A0A0K8TN26_TABBR</name>
<feature type="transmembrane region" description="Helical" evidence="1">
    <location>
        <begin position="96"/>
        <end position="119"/>
    </location>
</feature>
<keyword evidence="1" id="KW-1133">Transmembrane helix</keyword>
<feature type="transmembrane region" description="Helical" evidence="1">
    <location>
        <begin position="22"/>
        <end position="44"/>
    </location>
</feature>
<dbReference type="GO" id="GO:0019991">
    <property type="term" value="P:septate junction assembly"/>
    <property type="evidence" value="ECO:0007669"/>
    <property type="project" value="TreeGrafter"/>
</dbReference>
<dbReference type="EMBL" id="GDAI01002273">
    <property type="protein sequence ID" value="JAI15330.1"/>
    <property type="molecule type" value="mRNA"/>
</dbReference>
<keyword evidence="1" id="KW-0812">Transmembrane</keyword>
<reference evidence="2" key="1">
    <citation type="journal article" date="2015" name="Insect Biochem. Mol. Biol.">
        <title>An insight into the sialome of the horse fly, Tabanus bromius.</title>
        <authorList>
            <person name="Ribeiro J.M."/>
            <person name="Kazimirova M."/>
            <person name="Takac P."/>
            <person name="Andersen J.F."/>
            <person name="Francischetti I.M."/>
        </authorList>
    </citation>
    <scope>NUCLEOTIDE SEQUENCE</scope>
</reference>
<sequence>MVVLTSCWSPCIWTNSVRTGSYAVAIYTVAMSIVLMTMVIYMMLGGDSAQLYSPLFETDIRGSMQVVGGFFIFYLVLLILSALCIWYALKTSTRGWLLPWLVLAAIVILFQLVFGLWLIGGYYIYLSATFACLINWIWMAYHVYCWLCVFSQYQVYVEMQNPNIVLLIP</sequence>
<proteinExistence type="evidence at transcript level"/>
<feature type="transmembrane region" description="Helical" evidence="1">
    <location>
        <begin position="64"/>
        <end position="89"/>
    </location>
</feature>
<evidence type="ECO:0000256" key="1">
    <source>
        <dbReference type="SAM" id="Phobius"/>
    </source>
</evidence>
<evidence type="ECO:0000313" key="2">
    <source>
        <dbReference type="EMBL" id="JAI15330.1"/>
    </source>
</evidence>
<dbReference type="GO" id="GO:0035159">
    <property type="term" value="P:regulation of tube length, open tracheal system"/>
    <property type="evidence" value="ECO:0007669"/>
    <property type="project" value="TreeGrafter"/>
</dbReference>
<dbReference type="PANTHER" id="PTHR36694">
    <property type="entry name" value="PASIFLORA 1, ISOFORM A-RELATED"/>
    <property type="match status" value="1"/>
</dbReference>
<dbReference type="GO" id="GO:0060857">
    <property type="term" value="P:establishment of glial blood-brain barrier"/>
    <property type="evidence" value="ECO:0007669"/>
    <property type="project" value="TreeGrafter"/>
</dbReference>
<dbReference type="AlphaFoldDB" id="A0A0K8TN26"/>
<keyword evidence="1" id="KW-0472">Membrane</keyword>